<accession>E8JNB7</accession>
<dbReference type="RefSeq" id="WP_004231719.1">
    <property type="nucleotide sequence ID" value="NZ_GL698429.1"/>
</dbReference>
<organism evidence="1 2">
    <name type="scientific">Streptococcus equinus ATCC 9812</name>
    <dbReference type="NCBI Taxonomy" id="525379"/>
    <lineage>
        <taxon>Bacteria</taxon>
        <taxon>Bacillati</taxon>
        <taxon>Bacillota</taxon>
        <taxon>Bacilli</taxon>
        <taxon>Lactobacillales</taxon>
        <taxon>Streptococcaceae</taxon>
        <taxon>Streptococcus</taxon>
    </lineage>
</organism>
<comment type="caution">
    <text evidence="1">The sequence shown here is derived from an EMBL/GenBank/DDBJ whole genome shotgun (WGS) entry which is preliminary data.</text>
</comment>
<dbReference type="EMBL" id="AEVB01000010">
    <property type="protein sequence ID" value="EFW89384.1"/>
    <property type="molecule type" value="Genomic_DNA"/>
</dbReference>
<dbReference type="HOGENOM" id="CLU_3317703_0_0_9"/>
<protein>
    <submittedName>
        <fullName evidence="1">Uncharacterized protein</fullName>
    </submittedName>
</protein>
<evidence type="ECO:0000313" key="2">
    <source>
        <dbReference type="Proteomes" id="UP000005699"/>
    </source>
</evidence>
<gene>
    <name evidence="1" type="ORF">HMPREF0819_0490</name>
</gene>
<reference evidence="1 2" key="1">
    <citation type="submission" date="2010-12" db="EMBL/GenBank/DDBJ databases">
        <authorList>
            <person name="Muzny D."/>
            <person name="Qin X."/>
            <person name="Deng J."/>
            <person name="Jiang H."/>
            <person name="Liu Y."/>
            <person name="Qu J."/>
            <person name="Song X.-Z."/>
            <person name="Zhang L."/>
            <person name="Thornton R."/>
            <person name="Coyle M."/>
            <person name="Francisco L."/>
            <person name="Jackson L."/>
            <person name="Javaid M."/>
            <person name="Korchina V."/>
            <person name="Kovar C."/>
            <person name="Mata R."/>
            <person name="Mathew T."/>
            <person name="Ngo R."/>
            <person name="Nguyen L."/>
            <person name="Nguyen N."/>
            <person name="Okwuonu G."/>
            <person name="Ongeri F."/>
            <person name="Pham C."/>
            <person name="Simmons D."/>
            <person name="Wilczek-Boney K."/>
            <person name="Hale W."/>
            <person name="Jakkamsetti A."/>
            <person name="Pham P."/>
            <person name="Ruth R."/>
            <person name="San Lucas F."/>
            <person name="Warren J."/>
            <person name="Zhang J."/>
            <person name="Zhao Z."/>
            <person name="Zhou C."/>
            <person name="Zhu D."/>
            <person name="Lee S."/>
            <person name="Bess C."/>
            <person name="Blankenburg K."/>
            <person name="Forbes L."/>
            <person name="Fu Q."/>
            <person name="Gubbala S."/>
            <person name="Hirani K."/>
            <person name="Jayaseelan J.C."/>
            <person name="Lara F."/>
            <person name="Munidasa M."/>
            <person name="Palculict T."/>
            <person name="Patil S."/>
            <person name="Pu L.-L."/>
            <person name="Saada N."/>
            <person name="Tang L."/>
            <person name="Weissenberger G."/>
            <person name="Zhu Y."/>
            <person name="Hemphill L."/>
            <person name="Shang Y."/>
            <person name="Youmans B."/>
            <person name="Ayvaz T."/>
            <person name="Ross M."/>
            <person name="Santibanez J."/>
            <person name="Aqrawi P."/>
            <person name="Gross S."/>
            <person name="Joshi V."/>
            <person name="Fowler G."/>
            <person name="Nazareth L."/>
            <person name="Reid J."/>
            <person name="Worley K."/>
            <person name="Petrosino J."/>
            <person name="Highlander S."/>
            <person name="Gibbs R."/>
        </authorList>
    </citation>
    <scope>NUCLEOTIDE SEQUENCE [LARGE SCALE GENOMIC DNA]</scope>
    <source>
        <strain evidence="1 2">ATCC 9812</strain>
    </source>
</reference>
<name>E8JNB7_STREI</name>
<sequence length="40" mass="4982">MTNHFRELVQELLEHIDNNPLTNEQIEKIEKWVEENKKQY</sequence>
<proteinExistence type="predicted"/>
<evidence type="ECO:0000313" key="1">
    <source>
        <dbReference type="EMBL" id="EFW89384.1"/>
    </source>
</evidence>
<dbReference type="AlphaFoldDB" id="E8JNB7"/>
<dbReference type="Proteomes" id="UP000005699">
    <property type="component" value="Unassembled WGS sequence"/>
</dbReference>